<evidence type="ECO:0000313" key="4">
    <source>
        <dbReference type="WBParaSite" id="NBR_0000647401-mRNA-1"/>
    </source>
</evidence>
<organism evidence="4">
    <name type="scientific">Nippostrongylus brasiliensis</name>
    <name type="common">Rat hookworm</name>
    <dbReference type="NCBI Taxonomy" id="27835"/>
    <lineage>
        <taxon>Eukaryota</taxon>
        <taxon>Metazoa</taxon>
        <taxon>Ecdysozoa</taxon>
        <taxon>Nematoda</taxon>
        <taxon>Chromadorea</taxon>
        <taxon>Rhabditida</taxon>
        <taxon>Rhabditina</taxon>
        <taxon>Rhabditomorpha</taxon>
        <taxon>Strongyloidea</taxon>
        <taxon>Heligmosomidae</taxon>
        <taxon>Nippostrongylus</taxon>
    </lineage>
</organism>
<reference evidence="2 3" key="2">
    <citation type="submission" date="2018-11" db="EMBL/GenBank/DDBJ databases">
        <authorList>
            <consortium name="Pathogen Informatics"/>
        </authorList>
    </citation>
    <scope>NUCLEOTIDE SEQUENCE [LARGE SCALE GENOMIC DNA]</scope>
</reference>
<dbReference type="EMBL" id="UYSL01019803">
    <property type="protein sequence ID" value="VDL70064.1"/>
    <property type="molecule type" value="Genomic_DNA"/>
</dbReference>
<dbReference type="Proteomes" id="UP000271162">
    <property type="component" value="Unassembled WGS sequence"/>
</dbReference>
<gene>
    <name evidence="2" type="ORF">NBR_LOCUS6475</name>
</gene>
<evidence type="ECO:0000313" key="3">
    <source>
        <dbReference type="Proteomes" id="UP000271162"/>
    </source>
</evidence>
<keyword evidence="3" id="KW-1185">Reference proteome</keyword>
<dbReference type="WBParaSite" id="NBR_0000647401-mRNA-1">
    <property type="protein sequence ID" value="NBR_0000647401-mRNA-1"/>
    <property type="gene ID" value="NBR_0000647401"/>
</dbReference>
<proteinExistence type="predicted"/>
<dbReference type="OMA" id="GMLCSIC"/>
<dbReference type="AlphaFoldDB" id="A0A0N4XUR7"/>
<accession>A0A0N4XUR7</accession>
<feature type="chain" id="PRO_5043125032" evidence="1">
    <location>
        <begin position="16"/>
        <end position="235"/>
    </location>
</feature>
<name>A0A0N4XUR7_NIPBR</name>
<sequence>MFLLTLFAIVALSDAASTRIREPIASHTTNTEIEPIPVDPFFAFNEDPDAFIDAALPKKKTEKLPLQKKVRSLTNIRPIPEQLPVVDSDRPIPDVLPGEFSAQPGVAPKLTGSSASSLSTDAPGDFDYFNFGEGAGAVTNPAATYLAGGQFEKIATPNCRMVGCVGPLPNDGTFISEAPSQQGKACHQTFVPMNGCTDGKGYPVGMLCSICCDCSAPFVREMKKTHGFKIGYTAN</sequence>
<evidence type="ECO:0000313" key="2">
    <source>
        <dbReference type="EMBL" id="VDL70064.1"/>
    </source>
</evidence>
<protein>
    <submittedName>
        <fullName evidence="2 4">Uncharacterized protein</fullName>
    </submittedName>
</protein>
<evidence type="ECO:0000256" key="1">
    <source>
        <dbReference type="SAM" id="SignalP"/>
    </source>
</evidence>
<reference evidence="4" key="1">
    <citation type="submission" date="2017-02" db="UniProtKB">
        <authorList>
            <consortium name="WormBaseParasite"/>
        </authorList>
    </citation>
    <scope>IDENTIFICATION</scope>
</reference>
<keyword evidence="1" id="KW-0732">Signal</keyword>
<feature type="signal peptide" evidence="1">
    <location>
        <begin position="1"/>
        <end position="15"/>
    </location>
</feature>